<dbReference type="SUPFAM" id="SSF103473">
    <property type="entry name" value="MFS general substrate transporter"/>
    <property type="match status" value="1"/>
</dbReference>
<dbReference type="GO" id="GO:0005886">
    <property type="term" value="C:plasma membrane"/>
    <property type="evidence" value="ECO:0007669"/>
    <property type="project" value="UniProtKB-SubCell"/>
</dbReference>
<feature type="transmembrane region" description="Helical" evidence="8">
    <location>
        <begin position="12"/>
        <end position="30"/>
    </location>
</feature>
<evidence type="ECO:0000256" key="4">
    <source>
        <dbReference type="ARBA" id="ARBA00022519"/>
    </source>
</evidence>
<dbReference type="GO" id="GO:0030395">
    <property type="term" value="F:lactose binding"/>
    <property type="evidence" value="ECO:0007669"/>
    <property type="project" value="TreeGrafter"/>
</dbReference>
<feature type="transmembrane region" description="Helical" evidence="8">
    <location>
        <begin position="329"/>
        <end position="351"/>
    </location>
</feature>
<keyword evidence="5 8" id="KW-0812">Transmembrane</keyword>
<dbReference type="InterPro" id="IPR036259">
    <property type="entry name" value="MFS_trans_sf"/>
</dbReference>
<dbReference type="RefSeq" id="WP_190999298.1">
    <property type="nucleotide sequence ID" value="NZ_JACXSI010000045.1"/>
</dbReference>
<feature type="transmembrane region" description="Helical" evidence="8">
    <location>
        <begin position="71"/>
        <end position="89"/>
    </location>
</feature>
<proteinExistence type="predicted"/>
<dbReference type="EMBL" id="JACXSI010000045">
    <property type="protein sequence ID" value="MBD3109761.1"/>
    <property type="molecule type" value="Genomic_DNA"/>
</dbReference>
<evidence type="ECO:0000313" key="10">
    <source>
        <dbReference type="EMBL" id="MBD3109761.1"/>
    </source>
</evidence>
<dbReference type="Gene3D" id="1.20.1250.20">
    <property type="entry name" value="MFS general substrate transporter like domains"/>
    <property type="match status" value="2"/>
</dbReference>
<dbReference type="Proteomes" id="UP000602076">
    <property type="component" value="Unassembled WGS sequence"/>
</dbReference>
<reference evidence="10" key="1">
    <citation type="submission" date="2020-09" db="EMBL/GenBank/DDBJ databases">
        <title>Bacillus faecalis sp. nov., a moderately halophilic bacterium isolated from cow faeces.</title>
        <authorList>
            <person name="Jiang L."/>
            <person name="Lee J."/>
        </authorList>
    </citation>
    <scope>NUCLEOTIDE SEQUENCE</scope>
    <source>
        <strain evidence="10">AGMB 02131</strain>
    </source>
</reference>
<dbReference type="PIRSF" id="PIRSF004925">
    <property type="entry name" value="HcaT"/>
    <property type="match status" value="1"/>
</dbReference>
<evidence type="ECO:0000313" key="11">
    <source>
        <dbReference type="Proteomes" id="UP000602076"/>
    </source>
</evidence>
<dbReference type="InterPro" id="IPR026032">
    <property type="entry name" value="HcaT-like"/>
</dbReference>
<dbReference type="AlphaFoldDB" id="A0A927HCQ3"/>
<evidence type="ECO:0000256" key="1">
    <source>
        <dbReference type="ARBA" id="ARBA00004429"/>
    </source>
</evidence>
<feature type="transmembrane region" description="Helical" evidence="8">
    <location>
        <begin position="357"/>
        <end position="374"/>
    </location>
</feature>
<evidence type="ECO:0000256" key="6">
    <source>
        <dbReference type="ARBA" id="ARBA00022989"/>
    </source>
</evidence>
<name>A0A927HCQ3_9BACI</name>
<dbReference type="GO" id="GO:0015528">
    <property type="term" value="F:lactose:proton symporter activity"/>
    <property type="evidence" value="ECO:0007669"/>
    <property type="project" value="TreeGrafter"/>
</dbReference>
<sequence length="388" mass="43546">MNQQRWMSQNFFLFFMTWGIFLPYWTGWLIDAKGLTVAEASLIMSFSLVARGVSTLFAFPVVSKHYSNKRVITLLMITGLITALLYLPASSFTALFAVTFLFSFFYPAIMPALDSTAGVLMQHGNLQYGKSRSYGSFGFIVSVLIISMITGFFGDTAIYWAMVVGLLAMIAHSFIPAPAVLMQNPDRSEKRNQSFRSLMSIKGFPMVLLIVILLQGSHASYYNYGYIYLQDLGVAKFYIGMIINIGVIFEILYFAKADSWFGKWKPASLLLLAAAGSTLRWLLVYFFPNIWVFIFSQSLHALSFGVAHYAFILYITQHLPKVQIPNAQGVYSALALSWGTAILTLLGGYLYEFEPRLAFLGMIVFTIPALLLTLRLHTKTFHSVSVQS</sequence>
<keyword evidence="11" id="KW-1185">Reference proteome</keyword>
<protein>
    <submittedName>
        <fullName evidence="10">MFS transporter</fullName>
    </submittedName>
</protein>
<evidence type="ECO:0000256" key="5">
    <source>
        <dbReference type="ARBA" id="ARBA00022692"/>
    </source>
</evidence>
<evidence type="ECO:0000259" key="9">
    <source>
        <dbReference type="Pfam" id="PF12832"/>
    </source>
</evidence>
<gene>
    <name evidence="10" type="ORF">IEO70_15585</name>
</gene>
<feature type="transmembrane region" description="Helical" evidence="8">
    <location>
        <begin position="134"/>
        <end position="153"/>
    </location>
</feature>
<evidence type="ECO:0000256" key="7">
    <source>
        <dbReference type="ARBA" id="ARBA00023136"/>
    </source>
</evidence>
<dbReference type="PANTHER" id="PTHR23522:SF10">
    <property type="entry name" value="3-PHENYLPROPIONIC ACID TRANSPORTER-RELATED"/>
    <property type="match status" value="1"/>
</dbReference>
<comment type="caution">
    <text evidence="10">The sequence shown here is derived from an EMBL/GenBank/DDBJ whole genome shotgun (WGS) entry which is preliminary data.</text>
</comment>
<keyword evidence="6 8" id="KW-1133">Transmembrane helix</keyword>
<keyword evidence="7 8" id="KW-0472">Membrane</keyword>
<dbReference type="Pfam" id="PF12832">
    <property type="entry name" value="MFS_1_like"/>
    <property type="match status" value="1"/>
</dbReference>
<evidence type="ECO:0000256" key="2">
    <source>
        <dbReference type="ARBA" id="ARBA00022448"/>
    </source>
</evidence>
<feature type="transmembrane region" description="Helical" evidence="8">
    <location>
        <begin position="267"/>
        <end position="287"/>
    </location>
</feature>
<dbReference type="NCBIfam" id="NF037955">
    <property type="entry name" value="mfs"/>
    <property type="match status" value="1"/>
</dbReference>
<keyword evidence="3" id="KW-1003">Cell membrane</keyword>
<dbReference type="PANTHER" id="PTHR23522">
    <property type="entry name" value="BLL5896 PROTEIN"/>
    <property type="match status" value="1"/>
</dbReference>
<feature type="transmembrane region" description="Helical" evidence="8">
    <location>
        <begin position="159"/>
        <end position="182"/>
    </location>
</feature>
<feature type="transmembrane region" description="Helical" evidence="8">
    <location>
        <begin position="234"/>
        <end position="255"/>
    </location>
</feature>
<evidence type="ECO:0000256" key="8">
    <source>
        <dbReference type="SAM" id="Phobius"/>
    </source>
</evidence>
<feature type="domain" description="Major facilitator superfamily associated" evidence="9">
    <location>
        <begin position="6"/>
        <end position="360"/>
    </location>
</feature>
<evidence type="ECO:0000256" key="3">
    <source>
        <dbReference type="ARBA" id="ARBA00022475"/>
    </source>
</evidence>
<feature type="transmembrane region" description="Helical" evidence="8">
    <location>
        <begin position="299"/>
        <end position="317"/>
    </location>
</feature>
<keyword evidence="4" id="KW-0997">Cell inner membrane</keyword>
<keyword evidence="2" id="KW-0813">Transport</keyword>
<feature type="transmembrane region" description="Helical" evidence="8">
    <location>
        <begin position="203"/>
        <end position="222"/>
    </location>
</feature>
<dbReference type="InterPro" id="IPR024989">
    <property type="entry name" value="MFS_assoc_dom"/>
</dbReference>
<comment type="subcellular location">
    <subcellularLocation>
        <location evidence="1">Cell inner membrane</location>
        <topology evidence="1">Multi-pass membrane protein</topology>
    </subcellularLocation>
</comment>
<feature type="transmembrane region" description="Helical" evidence="8">
    <location>
        <begin position="42"/>
        <end position="59"/>
    </location>
</feature>
<organism evidence="10 11">
    <name type="scientific">Peribacillus faecalis</name>
    <dbReference type="NCBI Taxonomy" id="2772559"/>
    <lineage>
        <taxon>Bacteria</taxon>
        <taxon>Bacillati</taxon>
        <taxon>Bacillota</taxon>
        <taxon>Bacilli</taxon>
        <taxon>Bacillales</taxon>
        <taxon>Bacillaceae</taxon>
        <taxon>Peribacillus</taxon>
    </lineage>
</organism>
<feature type="transmembrane region" description="Helical" evidence="8">
    <location>
        <begin position="95"/>
        <end position="113"/>
    </location>
</feature>
<accession>A0A927HCQ3</accession>